<feature type="region of interest" description="Disordered" evidence="6">
    <location>
        <begin position="579"/>
        <end position="601"/>
    </location>
</feature>
<feature type="transmembrane region" description="Helical" evidence="7">
    <location>
        <begin position="131"/>
        <end position="159"/>
    </location>
</feature>
<evidence type="ECO:0000256" key="1">
    <source>
        <dbReference type="ARBA" id="ARBA00004536"/>
    </source>
</evidence>
<protein>
    <submittedName>
        <fullName evidence="8">Coiled-coil domain-containing protein 85A,Coiled-coil domain-containing protein 85C</fullName>
    </submittedName>
</protein>
<evidence type="ECO:0000256" key="5">
    <source>
        <dbReference type="SAM" id="Coils"/>
    </source>
</evidence>
<feature type="coiled-coil region" evidence="5">
    <location>
        <begin position="471"/>
        <end position="505"/>
    </location>
</feature>
<feature type="transmembrane region" description="Helical" evidence="7">
    <location>
        <begin position="193"/>
        <end position="216"/>
    </location>
</feature>
<feature type="transmembrane region" description="Helical" evidence="7">
    <location>
        <begin position="105"/>
        <end position="124"/>
    </location>
</feature>
<feature type="transmembrane region" description="Helical" evidence="7">
    <location>
        <begin position="222"/>
        <end position="241"/>
    </location>
</feature>
<dbReference type="InterPro" id="IPR019359">
    <property type="entry name" value="CCDC85"/>
</dbReference>
<dbReference type="PANTHER" id="PTHR13546">
    <property type="entry name" value="RE60986P"/>
    <property type="match status" value="1"/>
</dbReference>
<comment type="similarity">
    <text evidence="2">Belongs to the CCDC85 family.</text>
</comment>
<keyword evidence="9" id="KW-1185">Reference proteome</keyword>
<evidence type="ECO:0000256" key="3">
    <source>
        <dbReference type="ARBA" id="ARBA00022949"/>
    </source>
</evidence>
<evidence type="ECO:0000256" key="6">
    <source>
        <dbReference type="SAM" id="MobiDB-lite"/>
    </source>
</evidence>
<evidence type="ECO:0000256" key="4">
    <source>
        <dbReference type="ARBA" id="ARBA00023054"/>
    </source>
</evidence>
<feature type="transmembrane region" description="Helical" evidence="7">
    <location>
        <begin position="276"/>
        <end position="293"/>
    </location>
</feature>
<dbReference type="Pfam" id="PF10226">
    <property type="entry name" value="CCDC85"/>
    <property type="match status" value="1"/>
</dbReference>
<comment type="subcellular location">
    <subcellularLocation>
        <location evidence="1">Cell junction</location>
        <location evidence="1">Adherens junction</location>
    </subcellularLocation>
</comment>
<keyword evidence="7" id="KW-0472">Membrane</keyword>
<feature type="transmembrane region" description="Helical" evidence="7">
    <location>
        <begin position="248"/>
        <end position="270"/>
    </location>
</feature>
<accession>A0A812EB54</accession>
<keyword evidence="7" id="KW-0812">Transmembrane</keyword>
<dbReference type="EMBL" id="CAHIKZ030005157">
    <property type="protein sequence ID" value="CAE1320150.1"/>
    <property type="molecule type" value="Genomic_DNA"/>
</dbReference>
<keyword evidence="4 5" id="KW-0175">Coiled coil</keyword>
<organism evidence="8 9">
    <name type="scientific">Acanthosepion pharaonis</name>
    <name type="common">Pharaoh cuttlefish</name>
    <name type="synonym">Sepia pharaonis</name>
    <dbReference type="NCBI Taxonomy" id="158019"/>
    <lineage>
        <taxon>Eukaryota</taxon>
        <taxon>Metazoa</taxon>
        <taxon>Spiralia</taxon>
        <taxon>Lophotrochozoa</taxon>
        <taxon>Mollusca</taxon>
        <taxon>Cephalopoda</taxon>
        <taxon>Coleoidea</taxon>
        <taxon>Decapodiformes</taxon>
        <taxon>Sepiida</taxon>
        <taxon>Sepiina</taxon>
        <taxon>Sepiidae</taxon>
        <taxon>Acanthosepion</taxon>
    </lineage>
</organism>
<feature type="transmembrane region" description="Helical" evidence="7">
    <location>
        <begin position="79"/>
        <end position="99"/>
    </location>
</feature>
<evidence type="ECO:0000313" key="9">
    <source>
        <dbReference type="Proteomes" id="UP000597762"/>
    </source>
</evidence>
<name>A0A812EB54_ACAPH</name>
<dbReference type="AlphaFoldDB" id="A0A812EB54"/>
<evidence type="ECO:0000256" key="2">
    <source>
        <dbReference type="ARBA" id="ARBA00009052"/>
    </source>
</evidence>
<evidence type="ECO:0000256" key="7">
    <source>
        <dbReference type="SAM" id="Phobius"/>
    </source>
</evidence>
<feature type="transmembrane region" description="Helical" evidence="7">
    <location>
        <begin position="165"/>
        <end position="186"/>
    </location>
</feature>
<evidence type="ECO:0000313" key="8">
    <source>
        <dbReference type="EMBL" id="CAE1320150.1"/>
    </source>
</evidence>
<keyword evidence="7" id="KW-1133">Transmembrane helix</keyword>
<proteinExistence type="inferred from homology"/>
<comment type="caution">
    <text evidence="8">The sequence shown here is derived from an EMBL/GenBank/DDBJ whole genome shotgun (WGS) entry which is preliminary data.</text>
</comment>
<keyword evidence="3" id="KW-0965">Cell junction</keyword>
<feature type="transmembrane region" description="Helical" evidence="7">
    <location>
        <begin position="300"/>
        <end position="318"/>
    </location>
</feature>
<feature type="transmembrane region" description="Helical" evidence="7">
    <location>
        <begin position="45"/>
        <end position="67"/>
    </location>
</feature>
<reference evidence="8" key="1">
    <citation type="submission" date="2021-01" db="EMBL/GenBank/DDBJ databases">
        <authorList>
            <person name="Li R."/>
            <person name="Bekaert M."/>
        </authorList>
    </citation>
    <scope>NUCLEOTIDE SEQUENCE</scope>
    <source>
        <strain evidence="8">Farmed</strain>
    </source>
</reference>
<feature type="region of interest" description="Disordered" evidence="6">
    <location>
        <begin position="517"/>
        <end position="546"/>
    </location>
</feature>
<dbReference type="Proteomes" id="UP000597762">
    <property type="component" value="Unassembled WGS sequence"/>
</dbReference>
<feature type="compositionally biased region" description="Polar residues" evidence="6">
    <location>
        <begin position="592"/>
        <end position="601"/>
    </location>
</feature>
<dbReference type="GO" id="GO:0005912">
    <property type="term" value="C:adherens junction"/>
    <property type="evidence" value="ECO:0007669"/>
    <property type="project" value="UniProtKB-SubCell"/>
</dbReference>
<sequence length="797" mass="93190">MCQISCLFLLFIIVLSPYTLSVISFPSFFVLSLYSFSFPSFFLFPYTLSIFLFLLFFSFLISFPSFFPLSLYSFSFPSFFLFPYTLSLFLFLLFFSFLISFPSFSFPYFFSFLIFFLLFILFPFPSFFFSFFFLFLLLLFPLSLFLFLFFFTLSLFLFFSFFFLLPYFFFLIFFLSFFSFLFPFFFPLSLYPFFISFPSFFLFPYFFSFFFPLSLYSFSFPLSLYSFFFLFLFFFSFLISFPFCPLSLYSFFISFPSFFLFPYTLSLFLFLHFSSFLILSLFLFLLFSSFVIFSFPLSLYSFPISFFLFRYTLSLFLFPYTLFFFFPHSLSLFLFLLFSSFLIKKATLQRYVHRVWCSSSTMTSSSLPNGVQLKRICDEDLGKKSHSELSRLVRQLDSENKSIMFDHDNMMKEVNRRLHIHLMEIRGLKNVNQKLQDDNQELRDLCCFLDDERQNGKKMAKDWQRFGRYTASVMRSEVSVYQEKLKELELKQDELIRDNLELQELCLYLGKEHLFDQDHRDDGDGSSSGTITGSEKTEQAIDGTEEQNRQLAISDDTLNYIKQLEDKIRKLEEEKTHLAKQLEQHSADRSPSRCSSGPVTSSGCSIPVRAQVVSSHSRPPHCIESVPSHPAAVQQHSSKPEAVVHAMKVLEVHQQLERPVSGAGPDHLGDKERAIVKEMCNVVWRKLEDSSPSETYRVIPPPSSPETSAKFYQQSSKVHSFPRYSQPPQFPAPTHQKSTHLYSPPPSGHPFCLTYIYLLSLSLSIPSSLSLSLSLSFFLCSCVSAFFHGYFPSLLSL</sequence>
<feature type="compositionally biased region" description="Basic and acidic residues" evidence="6">
    <location>
        <begin position="579"/>
        <end position="591"/>
    </location>
</feature>
<gene>
    <name evidence="8" type="ORF">SPHA_70422</name>
</gene>
<dbReference type="OrthoDB" id="10056395at2759"/>
<dbReference type="PANTHER" id="PTHR13546:SF15">
    <property type="entry name" value="CCDC85"/>
    <property type="match status" value="1"/>
</dbReference>